<dbReference type="EMBL" id="MLAK01000815">
    <property type="protein sequence ID" value="OHT03790.1"/>
    <property type="molecule type" value="Genomic_DNA"/>
</dbReference>
<name>A0A1J4K227_9EUKA</name>
<dbReference type="GeneID" id="94824816"/>
<evidence type="ECO:0000313" key="2">
    <source>
        <dbReference type="Proteomes" id="UP000179807"/>
    </source>
</evidence>
<keyword evidence="2" id="KW-1185">Reference proteome</keyword>
<accession>A0A1J4K227</accession>
<dbReference type="Proteomes" id="UP000179807">
    <property type="component" value="Unassembled WGS sequence"/>
</dbReference>
<evidence type="ECO:0000313" key="1">
    <source>
        <dbReference type="EMBL" id="OHT03790.1"/>
    </source>
</evidence>
<protein>
    <recommendedName>
        <fullName evidence="3">VPS9 domain-containing protein</fullName>
    </recommendedName>
</protein>
<dbReference type="VEuPathDB" id="TrichDB:TRFO_01460"/>
<dbReference type="AlphaFoldDB" id="A0A1J4K227"/>
<gene>
    <name evidence="1" type="ORF">TRFO_01460</name>
</gene>
<dbReference type="RefSeq" id="XP_068356926.1">
    <property type="nucleotide sequence ID" value="XM_068490112.1"/>
</dbReference>
<proteinExistence type="predicted"/>
<evidence type="ECO:0008006" key="3">
    <source>
        <dbReference type="Google" id="ProtNLM"/>
    </source>
</evidence>
<reference evidence="1" key="1">
    <citation type="submission" date="2016-10" db="EMBL/GenBank/DDBJ databases">
        <authorList>
            <person name="Benchimol M."/>
            <person name="Almeida L.G."/>
            <person name="Vasconcelos A.T."/>
            <person name="Perreira-Neves A."/>
            <person name="Rosa I.A."/>
            <person name="Tasca T."/>
            <person name="Bogo M.R."/>
            <person name="de Souza W."/>
        </authorList>
    </citation>
    <scope>NUCLEOTIDE SEQUENCE [LARGE SCALE GENOMIC DNA]</scope>
    <source>
        <strain evidence="1">K</strain>
    </source>
</reference>
<organism evidence="1 2">
    <name type="scientific">Tritrichomonas foetus</name>
    <dbReference type="NCBI Taxonomy" id="1144522"/>
    <lineage>
        <taxon>Eukaryota</taxon>
        <taxon>Metamonada</taxon>
        <taxon>Parabasalia</taxon>
        <taxon>Tritrichomonadida</taxon>
        <taxon>Tritrichomonadidae</taxon>
        <taxon>Tritrichomonas</taxon>
    </lineage>
</organism>
<comment type="caution">
    <text evidence="1">The sequence shown here is derived from an EMBL/GenBank/DDBJ whole genome shotgun (WGS) entry which is preliminary data.</text>
</comment>
<sequence>MANSNDDFSEIVTSVININKKSLIYVTYTKVQNTAVSSIDLLPENEKICVNLQIMREKYLIKDKSIFPIRDDMPKSLPVITKYKFMKKKLLHYQKSYRNMLIRFNRMIAKKLSKFQCLLAVANSKGYKIEIDLPKFLRDKKFKLSSSVKFKKLVWRISSIDNFISILINDDISLSDSNINKELRNSVDTLNSITLYSDYHRFDEIIHFILKENHLYSMISDIYQNNSHAFDSTTQTSLEQLGNELKPLFKPNITKFEQDTIHNSLIRLYFGYSYVQYPQLLTEIDFESSKLFFQNCQVISFETPMSMNISKALIRQDEYEESFNKIISIYDELKEAVAKLTSLQFLTSPLDIIANIQKAMEYIEIFVLVHVTNENFKLNKITNRAGLMSFDDIFALFCPTLAYDPPSNCLSIYNFCKNADISLRPQFQFAREIFLSAIDYISNYHKNIII</sequence>
<dbReference type="OrthoDB" id="10663194at2759"/>